<dbReference type="AlphaFoldDB" id="A0A916YGZ5"/>
<proteinExistence type="predicted"/>
<dbReference type="EMBL" id="BMIO01000004">
    <property type="protein sequence ID" value="GGD43055.1"/>
    <property type="molecule type" value="Genomic_DNA"/>
</dbReference>
<organism evidence="2 3">
    <name type="scientific">Croceicoccus pelagius</name>
    <dbReference type="NCBI Taxonomy" id="1703341"/>
    <lineage>
        <taxon>Bacteria</taxon>
        <taxon>Pseudomonadati</taxon>
        <taxon>Pseudomonadota</taxon>
        <taxon>Alphaproteobacteria</taxon>
        <taxon>Sphingomonadales</taxon>
        <taxon>Erythrobacteraceae</taxon>
        <taxon>Croceicoccus</taxon>
    </lineage>
</organism>
<evidence type="ECO:0000313" key="2">
    <source>
        <dbReference type="EMBL" id="GGD43055.1"/>
    </source>
</evidence>
<comment type="caution">
    <text evidence="2">The sequence shown here is derived from an EMBL/GenBank/DDBJ whole genome shotgun (WGS) entry which is preliminary data.</text>
</comment>
<feature type="chain" id="PRO_5036780609" description="Lipoprotein" evidence="1">
    <location>
        <begin position="21"/>
        <end position="195"/>
    </location>
</feature>
<keyword evidence="1" id="KW-0732">Signal</keyword>
<name>A0A916YGZ5_9SPHN</name>
<keyword evidence="3" id="KW-1185">Reference proteome</keyword>
<reference evidence="2 3" key="1">
    <citation type="journal article" date="2014" name="Int. J. Syst. Evol. Microbiol.">
        <title>Complete genome sequence of Corynebacterium casei LMG S-19264T (=DSM 44701T), isolated from a smear-ripened cheese.</title>
        <authorList>
            <consortium name="US DOE Joint Genome Institute (JGI-PGF)"/>
            <person name="Walter F."/>
            <person name="Albersmeier A."/>
            <person name="Kalinowski J."/>
            <person name="Ruckert C."/>
        </authorList>
    </citation>
    <scope>NUCLEOTIDE SEQUENCE [LARGE SCALE GENOMIC DNA]</scope>
    <source>
        <strain evidence="2 3">CGMCC 1.15358</strain>
    </source>
</reference>
<dbReference type="RefSeq" id="WP_066766229.1">
    <property type="nucleotide sequence ID" value="NZ_BMIO01000004.1"/>
</dbReference>
<accession>A0A916YGZ5</accession>
<dbReference type="PROSITE" id="PS51257">
    <property type="entry name" value="PROKAR_LIPOPROTEIN"/>
    <property type="match status" value="1"/>
</dbReference>
<dbReference type="Proteomes" id="UP000598997">
    <property type="component" value="Unassembled WGS sequence"/>
</dbReference>
<evidence type="ECO:0008006" key="4">
    <source>
        <dbReference type="Google" id="ProtNLM"/>
    </source>
</evidence>
<evidence type="ECO:0000313" key="3">
    <source>
        <dbReference type="Proteomes" id="UP000598997"/>
    </source>
</evidence>
<gene>
    <name evidence="2" type="ORF">GCM10010989_16420</name>
</gene>
<dbReference type="OrthoDB" id="7391054at2"/>
<feature type="signal peptide" evidence="1">
    <location>
        <begin position="1"/>
        <end position="20"/>
    </location>
</feature>
<sequence>MIRSLPRTAAMAAIVLAASACSSNSEPEGAPNEPVTKFSLPHHDQAELDVERKITEAMPGKIDPPDATWRETKSGAIYGEPDRKPLIEMACNDGMVDVTRNVASDDGAKALFAFVGYRGILRLKVENDGAAWHGSLRSDDPLWIAVTGGPFYATVAGGGKVISPASSIASSVITGCKPEADATIKGAAVDTDETA</sequence>
<evidence type="ECO:0000256" key="1">
    <source>
        <dbReference type="SAM" id="SignalP"/>
    </source>
</evidence>
<protein>
    <recommendedName>
        <fullName evidence="4">Lipoprotein</fullName>
    </recommendedName>
</protein>